<reference evidence="1" key="1">
    <citation type="submission" date="2018-05" db="EMBL/GenBank/DDBJ databases">
        <authorList>
            <person name="Lanie J.A."/>
            <person name="Ng W.-L."/>
            <person name="Kazmierczak K.M."/>
            <person name="Andrzejewski T.M."/>
            <person name="Davidsen T.M."/>
            <person name="Wayne K.J."/>
            <person name="Tettelin H."/>
            <person name="Glass J.I."/>
            <person name="Rusch D."/>
            <person name="Podicherti R."/>
            <person name="Tsui H.-C.T."/>
            <person name="Winkler M.E."/>
        </authorList>
    </citation>
    <scope>NUCLEOTIDE SEQUENCE</scope>
</reference>
<accession>A0A382ZMV4</accession>
<gene>
    <name evidence="1" type="ORF">METZ01_LOCUS448872</name>
</gene>
<sequence length="60" mass="6773">FKASIFLWSGLVGNSGLIRISMISTPGEGVEWDPDEPLLFHCRRIMQGGDFRNQIGIDFF</sequence>
<feature type="non-terminal residue" evidence="1">
    <location>
        <position position="1"/>
    </location>
</feature>
<proteinExistence type="predicted"/>
<name>A0A382ZMV4_9ZZZZ</name>
<dbReference type="AlphaFoldDB" id="A0A382ZMV4"/>
<organism evidence="1">
    <name type="scientific">marine metagenome</name>
    <dbReference type="NCBI Taxonomy" id="408172"/>
    <lineage>
        <taxon>unclassified sequences</taxon>
        <taxon>metagenomes</taxon>
        <taxon>ecological metagenomes</taxon>
    </lineage>
</organism>
<protein>
    <submittedName>
        <fullName evidence="1">Uncharacterized protein</fullName>
    </submittedName>
</protein>
<evidence type="ECO:0000313" key="1">
    <source>
        <dbReference type="EMBL" id="SVD96018.1"/>
    </source>
</evidence>
<dbReference type="EMBL" id="UINC01184689">
    <property type="protein sequence ID" value="SVD96018.1"/>
    <property type="molecule type" value="Genomic_DNA"/>
</dbReference>